<evidence type="ECO:0000313" key="5">
    <source>
        <dbReference type="Proteomes" id="UP000256645"/>
    </source>
</evidence>
<keyword evidence="2" id="KW-0378">Hydrolase</keyword>
<protein>
    <recommendedName>
        <fullName evidence="3">Beta-lactamase-related domain-containing protein</fullName>
    </recommendedName>
</protein>
<dbReference type="STRING" id="1849047.A0A3D8QY02"/>
<keyword evidence="5" id="KW-1185">Reference proteome</keyword>
<evidence type="ECO:0000256" key="2">
    <source>
        <dbReference type="ARBA" id="ARBA00022801"/>
    </source>
</evidence>
<dbReference type="PANTHER" id="PTHR43283">
    <property type="entry name" value="BETA-LACTAMASE-RELATED"/>
    <property type="match status" value="1"/>
</dbReference>
<dbReference type="InterPro" id="IPR050789">
    <property type="entry name" value="Diverse_Enzym_Activities"/>
</dbReference>
<proteinExistence type="inferred from homology"/>
<sequence length="401" mass="44171">MALSRFEEALKKAIYEKVVGNAVVVASSKDGNLQYEKAIGKLSFEDGAPDVQLDTVFRIFSCTKMITSVAVMQCVERGQVTLDEPVSTILPEWASPDILTGIDPKTDEFISSKATTPITLRHLLTHTSGMGYGFSHPLIEEWIKRHPEIPQEGNVKEGYLFPLTFEPGTPGKWQYSVGIDWAGQVVERVNGGISLGEYFEKYIFAPLGITSGTFHPLQRQDIKDRLCPRMQRQEDGTLIMDTTDAYPVIDPEHDSGGGGLYATATDYHKILESIVQNDGKLLKESSIDEMFRPQLPDNEFLQERLCRAAYAPVIAGGVPGGSSAVKWNHCLAGLVAPEGVPGVAAKGTIWWDGMANTIWFMDRVTGTCAFWGSQVLPSSDKLTDALFIKLQEDLYNATSEK</sequence>
<comment type="similarity">
    <text evidence="1">Belongs to the class-A beta-lactamase family.</text>
</comment>
<reference evidence="4 5" key="1">
    <citation type="journal article" date="2018" name="IMA Fungus">
        <title>IMA Genome-F 9: Draft genome sequence of Annulohypoxylon stygium, Aspergillus mulundensis, Berkeleyomyces basicola (syn. Thielaviopsis basicola), Ceratocystis smalleyi, two Cercospora beticola strains, Coleophoma cylindrospora, Fusarium fracticaudum, Phialophora cf. hyalina, and Morchella septimelata.</title>
        <authorList>
            <person name="Wingfield B.D."/>
            <person name="Bills G.F."/>
            <person name="Dong Y."/>
            <person name="Huang W."/>
            <person name="Nel W.J."/>
            <person name="Swalarsk-Parry B.S."/>
            <person name="Vaghefi N."/>
            <person name="Wilken P.M."/>
            <person name="An Z."/>
            <person name="de Beer Z.W."/>
            <person name="De Vos L."/>
            <person name="Chen L."/>
            <person name="Duong T.A."/>
            <person name="Gao Y."/>
            <person name="Hammerbacher A."/>
            <person name="Kikkert J.R."/>
            <person name="Li Y."/>
            <person name="Li H."/>
            <person name="Li K."/>
            <person name="Li Q."/>
            <person name="Liu X."/>
            <person name="Ma X."/>
            <person name="Naidoo K."/>
            <person name="Pethybridge S.J."/>
            <person name="Sun J."/>
            <person name="Steenkamp E.T."/>
            <person name="van der Nest M.A."/>
            <person name="van Wyk S."/>
            <person name="Wingfield M.J."/>
            <person name="Xiong C."/>
            <person name="Yue Q."/>
            <person name="Zhang X."/>
        </authorList>
    </citation>
    <scope>NUCLEOTIDE SEQUENCE [LARGE SCALE GENOMIC DNA]</scope>
    <source>
        <strain evidence="4 5">BP6252</strain>
    </source>
</reference>
<feature type="domain" description="Beta-lactamase-related" evidence="3">
    <location>
        <begin position="22"/>
        <end position="387"/>
    </location>
</feature>
<dbReference type="Pfam" id="PF00144">
    <property type="entry name" value="Beta-lactamase"/>
    <property type="match status" value="1"/>
</dbReference>
<dbReference type="EMBL" id="PDLM01000011">
    <property type="protein sequence ID" value="RDW66561.1"/>
    <property type="molecule type" value="Genomic_DNA"/>
</dbReference>
<dbReference type="PANTHER" id="PTHR43283:SF17">
    <property type="entry name" value="(LOVD), PUTATIVE (AFU_ORTHOLOGUE AFUA_5G00920)-RELATED"/>
    <property type="match status" value="1"/>
</dbReference>
<dbReference type="InterPro" id="IPR012338">
    <property type="entry name" value="Beta-lactam/transpept-like"/>
</dbReference>
<organism evidence="4 5">
    <name type="scientific">Coleophoma cylindrospora</name>
    <dbReference type="NCBI Taxonomy" id="1849047"/>
    <lineage>
        <taxon>Eukaryota</taxon>
        <taxon>Fungi</taxon>
        <taxon>Dikarya</taxon>
        <taxon>Ascomycota</taxon>
        <taxon>Pezizomycotina</taxon>
        <taxon>Leotiomycetes</taxon>
        <taxon>Helotiales</taxon>
        <taxon>Dermateaceae</taxon>
        <taxon>Coleophoma</taxon>
    </lineage>
</organism>
<dbReference type="InterPro" id="IPR001466">
    <property type="entry name" value="Beta-lactam-related"/>
</dbReference>
<accession>A0A3D8QY02</accession>
<gene>
    <name evidence="4" type="ORF">BP6252_10196</name>
</gene>
<dbReference type="SUPFAM" id="SSF56601">
    <property type="entry name" value="beta-lactamase/transpeptidase-like"/>
    <property type="match status" value="1"/>
</dbReference>
<evidence type="ECO:0000313" key="4">
    <source>
        <dbReference type="EMBL" id="RDW66561.1"/>
    </source>
</evidence>
<dbReference type="OrthoDB" id="428260at2759"/>
<dbReference type="AlphaFoldDB" id="A0A3D8QY02"/>
<evidence type="ECO:0000259" key="3">
    <source>
        <dbReference type="Pfam" id="PF00144"/>
    </source>
</evidence>
<evidence type="ECO:0000256" key="1">
    <source>
        <dbReference type="ARBA" id="ARBA00009009"/>
    </source>
</evidence>
<name>A0A3D8QY02_9HELO</name>
<comment type="caution">
    <text evidence="4">The sequence shown here is derived from an EMBL/GenBank/DDBJ whole genome shotgun (WGS) entry which is preliminary data.</text>
</comment>
<dbReference type="Gene3D" id="3.40.710.10">
    <property type="entry name" value="DD-peptidase/beta-lactamase superfamily"/>
    <property type="match status" value="1"/>
</dbReference>
<dbReference type="GO" id="GO:0016787">
    <property type="term" value="F:hydrolase activity"/>
    <property type="evidence" value="ECO:0007669"/>
    <property type="project" value="UniProtKB-KW"/>
</dbReference>
<dbReference type="Proteomes" id="UP000256645">
    <property type="component" value="Unassembled WGS sequence"/>
</dbReference>